<dbReference type="NCBIfam" id="TIGR04294">
    <property type="entry name" value="pre_pil_HX9DG"/>
    <property type="match status" value="1"/>
</dbReference>
<keyword evidence="3" id="KW-1185">Reference proteome</keyword>
<sequence>MSRSQRSAFTLIELLVVIAIIAVLIALLLPAVQAAREAARRSQCVNNLKQLGLAMHNYISTHNTLPPGRIWAPRSDKAFPTVFAKAQNTTWFTLMLPQIEQGNLANSFNFSLGAEGWAGGAFDGWIANSTVTATKISSFQCPSDRQTTFEVNPAAGIAQVKGVILTKGNYAASWGNTNWGGGFASSLMTRYLRSAFGHDGNTTLASIADGTSNTVFASEVLQGSTYDIRGAMWSCVAGGSSFMSRLTPNSVKDTLGLSPDGDYAHGSAGLFCFSEPVQQLPCNPSGGDNDAYAGARSRHAGGVNSLLGDGSVRFIKGSINSQVWIGLNSINAGEIISADAL</sequence>
<dbReference type="EMBL" id="CP003364">
    <property type="protein sequence ID" value="AGA24731.1"/>
    <property type="molecule type" value="Genomic_DNA"/>
</dbReference>
<dbReference type="eggNOG" id="COG2165">
    <property type="taxonomic scope" value="Bacteria"/>
</dbReference>
<organism evidence="2 3">
    <name type="scientific">Singulisphaera acidiphila (strain ATCC BAA-1392 / DSM 18658 / VKM B-2454 / MOB10)</name>
    <dbReference type="NCBI Taxonomy" id="886293"/>
    <lineage>
        <taxon>Bacteria</taxon>
        <taxon>Pseudomonadati</taxon>
        <taxon>Planctomycetota</taxon>
        <taxon>Planctomycetia</taxon>
        <taxon>Isosphaerales</taxon>
        <taxon>Isosphaeraceae</taxon>
        <taxon>Singulisphaera</taxon>
    </lineage>
</organism>
<evidence type="ECO:0000259" key="1">
    <source>
        <dbReference type="Pfam" id="PF07596"/>
    </source>
</evidence>
<dbReference type="PANTHER" id="PTHR30093">
    <property type="entry name" value="GENERAL SECRETION PATHWAY PROTEIN G"/>
    <property type="match status" value="1"/>
</dbReference>
<dbReference type="PANTHER" id="PTHR30093:SF2">
    <property type="entry name" value="TYPE II SECRETION SYSTEM PROTEIN H"/>
    <property type="match status" value="1"/>
</dbReference>
<dbReference type="STRING" id="886293.Sinac_0281"/>
<dbReference type="KEGG" id="saci:Sinac_0281"/>
<evidence type="ECO:0000313" key="3">
    <source>
        <dbReference type="Proteomes" id="UP000010798"/>
    </source>
</evidence>
<dbReference type="AlphaFoldDB" id="L0D7U9"/>
<dbReference type="InterPro" id="IPR045584">
    <property type="entry name" value="Pilin-like"/>
</dbReference>
<dbReference type="SUPFAM" id="SSF54523">
    <property type="entry name" value="Pili subunits"/>
    <property type="match status" value="1"/>
</dbReference>
<proteinExistence type="predicted"/>
<dbReference type="RefSeq" id="WP_015243916.1">
    <property type="nucleotide sequence ID" value="NC_019892.1"/>
</dbReference>
<name>L0D7U9_SINAD</name>
<dbReference type="HOGENOM" id="CLU_041661_0_0_0"/>
<reference evidence="2 3" key="1">
    <citation type="submission" date="2012-02" db="EMBL/GenBank/DDBJ databases">
        <title>Complete sequence of chromosome of Singulisphaera acidiphila DSM 18658.</title>
        <authorList>
            <consortium name="US DOE Joint Genome Institute (JGI-PGF)"/>
            <person name="Lucas S."/>
            <person name="Copeland A."/>
            <person name="Lapidus A."/>
            <person name="Glavina del Rio T."/>
            <person name="Dalin E."/>
            <person name="Tice H."/>
            <person name="Bruce D."/>
            <person name="Goodwin L."/>
            <person name="Pitluck S."/>
            <person name="Peters L."/>
            <person name="Ovchinnikova G."/>
            <person name="Chertkov O."/>
            <person name="Kyrpides N."/>
            <person name="Mavromatis K."/>
            <person name="Ivanova N."/>
            <person name="Brettin T."/>
            <person name="Detter J.C."/>
            <person name="Han C."/>
            <person name="Larimer F."/>
            <person name="Land M."/>
            <person name="Hauser L."/>
            <person name="Markowitz V."/>
            <person name="Cheng J.-F."/>
            <person name="Hugenholtz P."/>
            <person name="Woyke T."/>
            <person name="Wu D."/>
            <person name="Tindall B."/>
            <person name="Pomrenke H."/>
            <person name="Brambilla E."/>
            <person name="Klenk H.-P."/>
            <person name="Eisen J.A."/>
        </authorList>
    </citation>
    <scope>NUCLEOTIDE SEQUENCE [LARGE SCALE GENOMIC DNA]</scope>
    <source>
        <strain evidence="3">ATCC BAA-1392 / DSM 18658 / VKM B-2454 / MOB10</strain>
    </source>
</reference>
<dbReference type="Gene3D" id="3.30.700.10">
    <property type="entry name" value="Glycoprotein, Type 4 Pilin"/>
    <property type="match status" value="1"/>
</dbReference>
<dbReference type="OrthoDB" id="270727at2"/>
<gene>
    <name evidence="2" type="ordered locus">Sinac_0281</name>
</gene>
<dbReference type="InterPro" id="IPR011453">
    <property type="entry name" value="DUF1559"/>
</dbReference>
<accession>L0D7U9</accession>
<feature type="domain" description="DUF1559" evidence="1">
    <location>
        <begin position="33"/>
        <end position="321"/>
    </location>
</feature>
<dbReference type="NCBIfam" id="TIGR02532">
    <property type="entry name" value="IV_pilin_GFxxxE"/>
    <property type="match status" value="1"/>
</dbReference>
<dbReference type="Pfam" id="PF07963">
    <property type="entry name" value="N_methyl"/>
    <property type="match status" value="1"/>
</dbReference>
<evidence type="ECO:0000313" key="2">
    <source>
        <dbReference type="EMBL" id="AGA24731.1"/>
    </source>
</evidence>
<dbReference type="InterPro" id="IPR027558">
    <property type="entry name" value="Pre_pil_HX9DG_C"/>
</dbReference>
<protein>
    <submittedName>
        <fullName evidence="2">Prepilin-type N-terminal cleavage/methylation domain-containing protein</fullName>
    </submittedName>
</protein>
<dbReference type="InterPro" id="IPR012902">
    <property type="entry name" value="N_methyl_site"/>
</dbReference>
<dbReference type="Proteomes" id="UP000010798">
    <property type="component" value="Chromosome"/>
</dbReference>
<dbReference type="Pfam" id="PF07596">
    <property type="entry name" value="SBP_bac_10"/>
    <property type="match status" value="1"/>
</dbReference>